<sequence length="60" mass="6584">MVFKKGLSPIGSFKMLYPSQGLYGKISTNGLGSGKMTVHFYPIDMNGEPVGSFYGEFTNR</sequence>
<dbReference type="GeneID" id="82890983"/>
<organism evidence="1 2">
    <name type="scientific">Alistipes ihumii AP11</name>
    <dbReference type="NCBI Taxonomy" id="1211813"/>
    <lineage>
        <taxon>Bacteria</taxon>
        <taxon>Pseudomonadati</taxon>
        <taxon>Bacteroidota</taxon>
        <taxon>Bacteroidia</taxon>
        <taxon>Bacteroidales</taxon>
        <taxon>Rikenellaceae</taxon>
        <taxon>Alistipes</taxon>
    </lineage>
</organism>
<keyword evidence="2" id="KW-1185">Reference proteome</keyword>
<name>A0ABY5V365_9BACT</name>
<reference evidence="1" key="1">
    <citation type="journal article" date="2022" name="Cell">
        <title>Design, construction, and in vivo augmentation of a complex gut microbiome.</title>
        <authorList>
            <person name="Cheng A.G."/>
            <person name="Ho P.Y."/>
            <person name="Aranda-Diaz A."/>
            <person name="Jain S."/>
            <person name="Yu F.B."/>
            <person name="Meng X."/>
            <person name="Wang M."/>
            <person name="Iakiviak M."/>
            <person name="Nagashima K."/>
            <person name="Zhao A."/>
            <person name="Murugkar P."/>
            <person name="Patil A."/>
            <person name="Atabakhsh K."/>
            <person name="Weakley A."/>
            <person name="Yan J."/>
            <person name="Brumbaugh A.R."/>
            <person name="Higginbottom S."/>
            <person name="Dimas A."/>
            <person name="Shiver A.L."/>
            <person name="Deutschbauer A."/>
            <person name="Neff N."/>
            <person name="Sonnenburg J.L."/>
            <person name="Huang K.C."/>
            <person name="Fischbach M.A."/>
        </authorList>
    </citation>
    <scope>NUCLEOTIDE SEQUENCE</scope>
    <source>
        <strain evidence="1">AP11</strain>
    </source>
</reference>
<dbReference type="RefSeq" id="WP_157365675.1">
    <property type="nucleotide sequence ID" value="NZ_CP102294.1"/>
</dbReference>
<gene>
    <name evidence="1" type="ORF">NQ491_04575</name>
</gene>
<accession>A0ABY5V365</accession>
<dbReference type="EMBL" id="CP102294">
    <property type="protein sequence ID" value="UWN58054.1"/>
    <property type="molecule type" value="Genomic_DNA"/>
</dbReference>
<evidence type="ECO:0000313" key="1">
    <source>
        <dbReference type="EMBL" id="UWN58054.1"/>
    </source>
</evidence>
<proteinExistence type="predicted"/>
<dbReference type="Proteomes" id="UP001059295">
    <property type="component" value="Chromosome"/>
</dbReference>
<evidence type="ECO:0000313" key="2">
    <source>
        <dbReference type="Proteomes" id="UP001059295"/>
    </source>
</evidence>
<protein>
    <submittedName>
        <fullName evidence="1">Uncharacterized protein</fullName>
    </submittedName>
</protein>